<dbReference type="EMBL" id="GBRH01184351">
    <property type="protein sequence ID" value="JAE13545.1"/>
    <property type="molecule type" value="Transcribed_RNA"/>
</dbReference>
<sequence>MKNFTIPLAVVGTIYWFLLKFCTKYRCIKYDPCRILLFMDSGFS</sequence>
<dbReference type="AlphaFoldDB" id="A0A0A9FKI2"/>
<protein>
    <submittedName>
        <fullName evidence="2">Uncharacterized protein</fullName>
    </submittedName>
</protein>
<keyword evidence="1" id="KW-0472">Membrane</keyword>
<organism evidence="2">
    <name type="scientific">Arundo donax</name>
    <name type="common">Giant reed</name>
    <name type="synonym">Donax arundinaceus</name>
    <dbReference type="NCBI Taxonomy" id="35708"/>
    <lineage>
        <taxon>Eukaryota</taxon>
        <taxon>Viridiplantae</taxon>
        <taxon>Streptophyta</taxon>
        <taxon>Embryophyta</taxon>
        <taxon>Tracheophyta</taxon>
        <taxon>Spermatophyta</taxon>
        <taxon>Magnoliopsida</taxon>
        <taxon>Liliopsida</taxon>
        <taxon>Poales</taxon>
        <taxon>Poaceae</taxon>
        <taxon>PACMAD clade</taxon>
        <taxon>Arundinoideae</taxon>
        <taxon>Arundineae</taxon>
        <taxon>Arundo</taxon>
    </lineage>
</organism>
<reference evidence="2" key="1">
    <citation type="submission" date="2014-09" db="EMBL/GenBank/DDBJ databases">
        <authorList>
            <person name="Magalhaes I.L.F."/>
            <person name="Oliveira U."/>
            <person name="Santos F.R."/>
            <person name="Vidigal T.H.D.A."/>
            <person name="Brescovit A.D."/>
            <person name="Santos A.J."/>
        </authorList>
    </citation>
    <scope>NUCLEOTIDE SEQUENCE</scope>
    <source>
        <tissue evidence="2">Shoot tissue taken approximately 20 cm above the soil surface</tissue>
    </source>
</reference>
<proteinExistence type="predicted"/>
<evidence type="ECO:0000313" key="2">
    <source>
        <dbReference type="EMBL" id="JAE13545.1"/>
    </source>
</evidence>
<accession>A0A0A9FKI2</accession>
<keyword evidence="1" id="KW-1133">Transmembrane helix</keyword>
<name>A0A0A9FKI2_ARUDO</name>
<reference evidence="2" key="2">
    <citation type="journal article" date="2015" name="Data Brief">
        <title>Shoot transcriptome of the giant reed, Arundo donax.</title>
        <authorList>
            <person name="Barrero R.A."/>
            <person name="Guerrero F.D."/>
            <person name="Moolhuijzen P."/>
            <person name="Goolsby J.A."/>
            <person name="Tidwell J."/>
            <person name="Bellgard S.E."/>
            <person name="Bellgard M.I."/>
        </authorList>
    </citation>
    <scope>NUCLEOTIDE SEQUENCE</scope>
    <source>
        <tissue evidence="2">Shoot tissue taken approximately 20 cm above the soil surface</tissue>
    </source>
</reference>
<keyword evidence="1" id="KW-0812">Transmembrane</keyword>
<evidence type="ECO:0000256" key="1">
    <source>
        <dbReference type="SAM" id="Phobius"/>
    </source>
</evidence>
<feature type="transmembrane region" description="Helical" evidence="1">
    <location>
        <begin position="6"/>
        <end position="22"/>
    </location>
</feature>